<dbReference type="Proteomes" id="UP000320235">
    <property type="component" value="Unassembled WGS sequence"/>
</dbReference>
<dbReference type="CDD" id="cd07067">
    <property type="entry name" value="HP_PGM_like"/>
    <property type="match status" value="1"/>
</dbReference>
<keyword evidence="1" id="KW-0378">Hydrolase</keyword>
<dbReference type="InterPro" id="IPR051021">
    <property type="entry name" value="Mito_Ser/Thr_phosphatase"/>
</dbReference>
<comment type="caution">
    <text evidence="2">The sequence shown here is derived from an EMBL/GenBank/DDBJ whole genome shotgun (WGS) entry which is preliminary data.</text>
</comment>
<dbReference type="SMART" id="SM00855">
    <property type="entry name" value="PGAM"/>
    <property type="match status" value="1"/>
</dbReference>
<gene>
    <name evidence="2" type="ORF">FB391_1046</name>
</gene>
<dbReference type="SUPFAM" id="SSF53254">
    <property type="entry name" value="Phosphoglycerate mutase-like"/>
    <property type="match status" value="1"/>
</dbReference>
<name>A0A543FM02_9MICO</name>
<protein>
    <submittedName>
        <fullName evidence="2">Putative phosphoglycerate mutase</fullName>
    </submittedName>
</protein>
<accession>A0A543FM02</accession>
<evidence type="ECO:0000256" key="1">
    <source>
        <dbReference type="ARBA" id="ARBA00022801"/>
    </source>
</evidence>
<dbReference type="Pfam" id="PF00300">
    <property type="entry name" value="His_Phos_1"/>
    <property type="match status" value="1"/>
</dbReference>
<sequence length="223" mass="25063">MWRTCPPHRAEDPPKYLDGEVSGVTHYIYLVRHGEHQDAEHGLADGPLSPRGRRQASLLADRLSGVPFDAVWHSPLERASQTARAVAERMPSLQPEPSSLLFDCVPTGMTDETPAAFEPFFGSVTEAEIEAGRAQMSDAVSEFLVRKRGEVHELLITHNFVISWFVREVLQAPDWRWMTLNQAHCGLTVIAQKQGRPWTLLSHNDMSHLPVELRTGLPELYPV</sequence>
<proteinExistence type="predicted"/>
<dbReference type="InterPro" id="IPR013078">
    <property type="entry name" value="His_Pase_superF_clade-1"/>
</dbReference>
<dbReference type="InterPro" id="IPR029033">
    <property type="entry name" value="His_PPase_superfam"/>
</dbReference>
<dbReference type="GO" id="GO:0016787">
    <property type="term" value="F:hydrolase activity"/>
    <property type="evidence" value="ECO:0007669"/>
    <property type="project" value="UniProtKB-KW"/>
</dbReference>
<evidence type="ECO:0000313" key="2">
    <source>
        <dbReference type="EMBL" id="TQM34756.1"/>
    </source>
</evidence>
<evidence type="ECO:0000313" key="3">
    <source>
        <dbReference type="Proteomes" id="UP000320235"/>
    </source>
</evidence>
<organism evidence="2 3">
    <name type="scientific">Microbacterium kyungheense</name>
    <dbReference type="NCBI Taxonomy" id="1263636"/>
    <lineage>
        <taxon>Bacteria</taxon>
        <taxon>Bacillati</taxon>
        <taxon>Actinomycetota</taxon>
        <taxon>Actinomycetes</taxon>
        <taxon>Micrococcales</taxon>
        <taxon>Microbacteriaceae</taxon>
        <taxon>Microbacterium</taxon>
    </lineage>
</organism>
<reference evidence="2 3" key="1">
    <citation type="submission" date="2019-06" db="EMBL/GenBank/DDBJ databases">
        <title>Sequencing the genomes of 1000 actinobacteria strains.</title>
        <authorList>
            <person name="Klenk H.-P."/>
        </authorList>
    </citation>
    <scope>NUCLEOTIDE SEQUENCE [LARGE SCALE GENOMIC DNA]</scope>
    <source>
        <strain evidence="2 3">DSM 105492</strain>
    </source>
</reference>
<dbReference type="PANTHER" id="PTHR20935:SF0">
    <property type="entry name" value="SERINE_THREONINE-PROTEIN PHOSPHATASE PGAM5, MITOCHONDRIAL"/>
    <property type="match status" value="1"/>
</dbReference>
<keyword evidence="3" id="KW-1185">Reference proteome</keyword>
<dbReference type="AlphaFoldDB" id="A0A543FM02"/>
<dbReference type="Gene3D" id="3.40.50.1240">
    <property type="entry name" value="Phosphoglycerate mutase-like"/>
    <property type="match status" value="1"/>
</dbReference>
<dbReference type="PANTHER" id="PTHR20935">
    <property type="entry name" value="PHOSPHOGLYCERATE MUTASE-RELATED"/>
    <property type="match status" value="1"/>
</dbReference>
<dbReference type="EMBL" id="VFPE01000001">
    <property type="protein sequence ID" value="TQM34756.1"/>
    <property type="molecule type" value="Genomic_DNA"/>
</dbReference>